<dbReference type="InterPro" id="IPR040338">
    <property type="entry name" value="At1g67623-like"/>
</dbReference>
<dbReference type="EMBL" id="CM029050">
    <property type="protein sequence ID" value="KAG2564486.1"/>
    <property type="molecule type" value="Genomic_DNA"/>
</dbReference>
<dbReference type="Pfam" id="PF23310">
    <property type="entry name" value="TPR_27"/>
    <property type="match status" value="1"/>
</dbReference>
<dbReference type="InterPro" id="IPR057136">
    <property type="entry name" value="At2g35280_TPR_dom"/>
</dbReference>
<dbReference type="AlphaFoldDB" id="A0A8T0Q026"/>
<evidence type="ECO:0000313" key="2">
    <source>
        <dbReference type="EMBL" id="KAG2564486.1"/>
    </source>
</evidence>
<proteinExistence type="predicted"/>
<organism evidence="2 3">
    <name type="scientific">Panicum virgatum</name>
    <name type="common">Blackwell switchgrass</name>
    <dbReference type="NCBI Taxonomy" id="38727"/>
    <lineage>
        <taxon>Eukaryota</taxon>
        <taxon>Viridiplantae</taxon>
        <taxon>Streptophyta</taxon>
        <taxon>Embryophyta</taxon>
        <taxon>Tracheophyta</taxon>
        <taxon>Spermatophyta</taxon>
        <taxon>Magnoliopsida</taxon>
        <taxon>Liliopsida</taxon>
        <taxon>Poales</taxon>
        <taxon>Poaceae</taxon>
        <taxon>PACMAD clade</taxon>
        <taxon>Panicoideae</taxon>
        <taxon>Panicodae</taxon>
        <taxon>Paniceae</taxon>
        <taxon>Panicinae</taxon>
        <taxon>Panicum</taxon>
        <taxon>Panicum sect. Hiantes</taxon>
    </lineage>
</organism>
<name>A0A8T0Q026_PANVG</name>
<dbReference type="PANTHER" id="PTHR33784:SF10">
    <property type="entry name" value="F-BOX PROTEIN"/>
    <property type="match status" value="1"/>
</dbReference>
<protein>
    <recommendedName>
        <fullName evidence="1">At2g35280-like TPR domain-containing protein</fullName>
    </recommendedName>
</protein>
<dbReference type="PANTHER" id="PTHR33784">
    <property type="entry name" value="OS05G0482100 PROTEIN"/>
    <property type="match status" value="1"/>
</dbReference>
<comment type="caution">
    <text evidence="2">The sequence shown here is derived from an EMBL/GenBank/DDBJ whole genome shotgun (WGS) entry which is preliminary data.</text>
</comment>
<reference evidence="2 3" key="1">
    <citation type="submission" date="2020-05" db="EMBL/GenBank/DDBJ databases">
        <title>WGS assembly of Panicum virgatum.</title>
        <authorList>
            <person name="Lovell J.T."/>
            <person name="Jenkins J."/>
            <person name="Shu S."/>
            <person name="Juenger T.E."/>
            <person name="Schmutz J."/>
        </authorList>
    </citation>
    <scope>NUCLEOTIDE SEQUENCE [LARGE SCALE GENOMIC DNA]</scope>
    <source>
        <strain evidence="3">cv. AP13</strain>
    </source>
</reference>
<feature type="domain" description="At2g35280-like TPR" evidence="1">
    <location>
        <begin position="84"/>
        <end position="154"/>
    </location>
</feature>
<evidence type="ECO:0000259" key="1">
    <source>
        <dbReference type="Pfam" id="PF23310"/>
    </source>
</evidence>
<sequence>MARQHRPSSLADIPTELAIRIAGHIAATSVRPMEDLRSLRVTCHFMCRVCSDLEVGRLISVERFYRLYRYVIPDGYLTLLPRLAQVGNLEACFVVGMIAVLRYPLLKPLSVIDKNLERAARGGHKAAAYVAAILLYMANGGTSADNTTRQYMRQVVGDEPVKVPWGRRQNVEQ</sequence>
<dbReference type="Proteomes" id="UP000823388">
    <property type="component" value="Chromosome 7N"/>
</dbReference>
<accession>A0A8T0Q026</accession>
<gene>
    <name evidence="2" type="ORF">PVAP13_7NG061000</name>
</gene>
<keyword evidence="3" id="KW-1185">Reference proteome</keyword>
<evidence type="ECO:0000313" key="3">
    <source>
        <dbReference type="Proteomes" id="UP000823388"/>
    </source>
</evidence>